<reference evidence="2" key="1">
    <citation type="submission" date="2016-10" db="EMBL/GenBank/DDBJ databases">
        <authorList>
            <person name="Varghese N."/>
            <person name="Submissions S."/>
        </authorList>
    </citation>
    <scope>NUCLEOTIDE SEQUENCE [LARGE SCALE GENOMIC DNA]</scope>
    <source>
        <strain evidence="2">CGMCC 1.9167</strain>
    </source>
</reference>
<dbReference type="AlphaFoldDB" id="A0A1I6JB34"/>
<dbReference type="Proteomes" id="UP000198644">
    <property type="component" value="Unassembled WGS sequence"/>
</dbReference>
<evidence type="ECO:0000313" key="1">
    <source>
        <dbReference type="EMBL" id="SFR76138.1"/>
    </source>
</evidence>
<organism evidence="1 2">
    <name type="scientific">Marinobacter daqiaonensis</name>
    <dbReference type="NCBI Taxonomy" id="650891"/>
    <lineage>
        <taxon>Bacteria</taxon>
        <taxon>Pseudomonadati</taxon>
        <taxon>Pseudomonadota</taxon>
        <taxon>Gammaproteobacteria</taxon>
        <taxon>Pseudomonadales</taxon>
        <taxon>Marinobacteraceae</taxon>
        <taxon>Marinobacter</taxon>
    </lineage>
</organism>
<proteinExistence type="predicted"/>
<gene>
    <name evidence="1" type="ORF">SAMN05216203_2845</name>
</gene>
<dbReference type="EMBL" id="FOYW01000002">
    <property type="protein sequence ID" value="SFR76138.1"/>
    <property type="molecule type" value="Genomic_DNA"/>
</dbReference>
<dbReference type="SUPFAM" id="SSF56925">
    <property type="entry name" value="OMPA-like"/>
    <property type="match status" value="1"/>
</dbReference>
<sequence>MVKPRIPAKPCLLAALVIGAVPQITTGQEVRLSTSYSWSDVLGVKAAYRSDALPVAFPSWTGSPRFYLEPSFNVWRAFSGDEDTVFGVAISPILQWPIGPAQDSLFVEAGIGGALVSSTEVGSRDLSTHFQFEDQIGLSWRYDKRNDAYLDLKLFHYSNAGIKEPNDGLTMITLGWSRSF</sequence>
<keyword evidence="2" id="KW-1185">Reference proteome</keyword>
<dbReference type="InterPro" id="IPR011250">
    <property type="entry name" value="OMP/PagP_B-barrel"/>
</dbReference>
<dbReference type="RefSeq" id="WP_092014439.1">
    <property type="nucleotide sequence ID" value="NZ_FOYW01000002.1"/>
</dbReference>
<dbReference type="InterPro" id="IPR018550">
    <property type="entry name" value="Lipid-A_deacylase-rel"/>
</dbReference>
<dbReference type="STRING" id="650891.SAMN05216203_2845"/>
<accession>A0A1I6JB34</accession>
<name>A0A1I6JB34_9GAMM</name>
<protein>
    <submittedName>
        <fullName evidence="1">Lipid A 3-O-deacylase (PagL)</fullName>
    </submittedName>
</protein>
<dbReference type="Gene3D" id="2.40.160.20">
    <property type="match status" value="1"/>
</dbReference>
<dbReference type="Pfam" id="PF09411">
    <property type="entry name" value="PagL"/>
    <property type="match status" value="1"/>
</dbReference>
<dbReference type="OrthoDB" id="9797122at2"/>
<evidence type="ECO:0000313" key="2">
    <source>
        <dbReference type="Proteomes" id="UP000198644"/>
    </source>
</evidence>